<gene>
    <name evidence="1" type="ORF">Dfulv_42745</name>
</gene>
<evidence type="ECO:0000313" key="1">
    <source>
        <dbReference type="EMBL" id="UWP87683.1"/>
    </source>
</evidence>
<accession>A0ABY5WC63</accession>
<reference evidence="1" key="2">
    <citation type="submission" date="2022-09" db="EMBL/GenBank/DDBJ databases">
        <title>Biosynthetic gene clusters of Dactylosporangioum fulvum.</title>
        <authorList>
            <person name="Caradec T."/>
        </authorList>
    </citation>
    <scope>NUCLEOTIDE SEQUENCE</scope>
    <source>
        <strain evidence="1">NRRL B-16292</strain>
    </source>
</reference>
<sequence length="48" mass="5043">MNGWAAYRFAGDAEPGDTEGQGVGGVWFTFTPEGKKAQAVADTNGGWH</sequence>
<dbReference type="EMBL" id="CP073720">
    <property type="protein sequence ID" value="UWP87683.1"/>
    <property type="molecule type" value="Genomic_DNA"/>
</dbReference>
<protein>
    <submittedName>
        <fullName evidence="1">Uncharacterized protein</fullName>
    </submittedName>
</protein>
<organism evidence="1 2">
    <name type="scientific">Dactylosporangium fulvum</name>
    <dbReference type="NCBI Taxonomy" id="53359"/>
    <lineage>
        <taxon>Bacteria</taxon>
        <taxon>Bacillati</taxon>
        <taxon>Actinomycetota</taxon>
        <taxon>Actinomycetes</taxon>
        <taxon>Micromonosporales</taxon>
        <taxon>Micromonosporaceae</taxon>
        <taxon>Dactylosporangium</taxon>
    </lineage>
</organism>
<evidence type="ECO:0000313" key="2">
    <source>
        <dbReference type="Proteomes" id="UP001059617"/>
    </source>
</evidence>
<dbReference type="Pfam" id="PF03640">
    <property type="entry name" value="Lipoprotein_15"/>
    <property type="match status" value="1"/>
</dbReference>
<dbReference type="RefSeq" id="WP_259869293.1">
    <property type="nucleotide sequence ID" value="NZ_BAAAST010000052.1"/>
</dbReference>
<reference evidence="1" key="1">
    <citation type="submission" date="2021-04" db="EMBL/GenBank/DDBJ databases">
        <authorList>
            <person name="Hartkoorn R.C."/>
            <person name="Beaudoing E."/>
            <person name="Hot D."/>
        </authorList>
    </citation>
    <scope>NUCLEOTIDE SEQUENCE</scope>
    <source>
        <strain evidence="1">NRRL B-16292</strain>
    </source>
</reference>
<dbReference type="InterPro" id="IPR005297">
    <property type="entry name" value="Lipoprotein_repeat"/>
</dbReference>
<proteinExistence type="predicted"/>
<keyword evidence="2" id="KW-1185">Reference proteome</keyword>
<dbReference type="Proteomes" id="UP001059617">
    <property type="component" value="Chromosome"/>
</dbReference>
<name>A0ABY5WC63_9ACTN</name>